<accession>A0A418XW31</accession>
<sequence length="78" mass="8479">MVTMPSEAACDSELIGDLLVRGMQVMRINCAHDDCEAWSRMVQNLRQAESRLGRTCKASFDLAGPKLRTGPIEPGSGV</sequence>
<dbReference type="InterPro" id="IPR015793">
    <property type="entry name" value="Pyrv_Knase_brl"/>
</dbReference>
<feature type="domain" description="Pyruvate kinase barrel" evidence="12">
    <location>
        <begin position="10"/>
        <end position="75"/>
    </location>
</feature>
<dbReference type="EC" id="2.7.1.40" evidence="3"/>
<dbReference type="UniPathway" id="UPA00109">
    <property type="reaction ID" value="UER00188"/>
</dbReference>
<comment type="pathway">
    <text evidence="1">Carbohydrate degradation; glycolysis; pyruvate from D-glyceraldehyde 3-phosphate: step 5/5.</text>
</comment>
<dbReference type="GO" id="GO:0004743">
    <property type="term" value="F:pyruvate kinase activity"/>
    <property type="evidence" value="ECO:0007669"/>
    <property type="project" value="UniProtKB-EC"/>
</dbReference>
<dbReference type="InterPro" id="IPR001697">
    <property type="entry name" value="Pyr_Knase"/>
</dbReference>
<dbReference type="Gene3D" id="3.20.20.60">
    <property type="entry name" value="Phosphoenolpyruvate-binding domains"/>
    <property type="match status" value="1"/>
</dbReference>
<dbReference type="EMBL" id="QYUP01000102">
    <property type="protein sequence ID" value="RJG16996.1"/>
    <property type="molecule type" value="Genomic_DNA"/>
</dbReference>
<dbReference type="Pfam" id="PF00224">
    <property type="entry name" value="PK"/>
    <property type="match status" value="1"/>
</dbReference>
<evidence type="ECO:0000256" key="6">
    <source>
        <dbReference type="ARBA" id="ARBA00022741"/>
    </source>
</evidence>
<keyword evidence="8" id="KW-0067">ATP-binding</keyword>
<evidence type="ECO:0000313" key="13">
    <source>
        <dbReference type="EMBL" id="RJG16996.1"/>
    </source>
</evidence>
<evidence type="ECO:0000256" key="2">
    <source>
        <dbReference type="ARBA" id="ARBA00008663"/>
    </source>
</evidence>
<dbReference type="GO" id="GO:0016301">
    <property type="term" value="F:kinase activity"/>
    <property type="evidence" value="ECO:0007669"/>
    <property type="project" value="UniProtKB-KW"/>
</dbReference>
<evidence type="ECO:0000256" key="8">
    <source>
        <dbReference type="ARBA" id="ARBA00022840"/>
    </source>
</evidence>
<keyword evidence="14" id="KW-1185">Reference proteome</keyword>
<evidence type="ECO:0000256" key="3">
    <source>
        <dbReference type="ARBA" id="ARBA00012142"/>
    </source>
</evidence>
<comment type="caution">
    <text evidence="13">The sequence shown here is derived from an EMBL/GenBank/DDBJ whole genome shotgun (WGS) entry which is preliminary data.</text>
</comment>
<organism evidence="13 14">
    <name type="scientific">Massilia cavernae</name>
    <dbReference type="NCBI Taxonomy" id="2320864"/>
    <lineage>
        <taxon>Bacteria</taxon>
        <taxon>Pseudomonadati</taxon>
        <taxon>Pseudomonadota</taxon>
        <taxon>Betaproteobacteria</taxon>
        <taxon>Burkholderiales</taxon>
        <taxon>Oxalobacteraceae</taxon>
        <taxon>Telluria group</taxon>
        <taxon>Massilia</taxon>
    </lineage>
</organism>
<dbReference type="InterPro" id="IPR040442">
    <property type="entry name" value="Pyrv_kinase-like_dom_sf"/>
</dbReference>
<reference evidence="13 14" key="1">
    <citation type="submission" date="2018-09" db="EMBL/GenBank/DDBJ databases">
        <authorList>
            <person name="Zhu H."/>
        </authorList>
    </citation>
    <scope>NUCLEOTIDE SEQUENCE [LARGE SCALE GENOMIC DNA]</scope>
    <source>
        <strain evidence="13 14">K1S02-61</strain>
    </source>
</reference>
<dbReference type="Proteomes" id="UP000284006">
    <property type="component" value="Unassembled WGS sequence"/>
</dbReference>
<dbReference type="SUPFAM" id="SSF51621">
    <property type="entry name" value="Phosphoenolpyruvate/pyruvate domain"/>
    <property type="match status" value="1"/>
</dbReference>
<proteinExistence type="inferred from homology"/>
<evidence type="ECO:0000259" key="12">
    <source>
        <dbReference type="Pfam" id="PF00224"/>
    </source>
</evidence>
<dbReference type="InterPro" id="IPR015813">
    <property type="entry name" value="Pyrv/PenolPyrv_kinase-like_dom"/>
</dbReference>
<name>A0A418XW31_9BURK</name>
<evidence type="ECO:0000256" key="1">
    <source>
        <dbReference type="ARBA" id="ARBA00004997"/>
    </source>
</evidence>
<keyword evidence="7 13" id="KW-0418">Kinase</keyword>
<dbReference type="RefSeq" id="WP_370660960.1">
    <property type="nucleotide sequence ID" value="NZ_QYUP01000102.1"/>
</dbReference>
<feature type="non-terminal residue" evidence="13">
    <location>
        <position position="78"/>
    </location>
</feature>
<dbReference type="GO" id="GO:0005524">
    <property type="term" value="F:ATP binding"/>
    <property type="evidence" value="ECO:0007669"/>
    <property type="project" value="UniProtKB-KW"/>
</dbReference>
<dbReference type="GO" id="GO:0030955">
    <property type="term" value="F:potassium ion binding"/>
    <property type="evidence" value="ECO:0007669"/>
    <property type="project" value="InterPro"/>
</dbReference>
<comment type="similarity">
    <text evidence="2">Belongs to the pyruvate kinase family.</text>
</comment>
<evidence type="ECO:0000256" key="11">
    <source>
        <dbReference type="ARBA" id="ARBA00023317"/>
    </source>
</evidence>
<evidence type="ECO:0000256" key="4">
    <source>
        <dbReference type="ARBA" id="ARBA00022679"/>
    </source>
</evidence>
<keyword evidence="5" id="KW-0479">Metal-binding</keyword>
<keyword evidence="10" id="KW-0324">Glycolysis</keyword>
<dbReference type="AlphaFoldDB" id="A0A418XW31"/>
<evidence type="ECO:0000256" key="10">
    <source>
        <dbReference type="ARBA" id="ARBA00023152"/>
    </source>
</evidence>
<keyword evidence="6" id="KW-0547">Nucleotide-binding</keyword>
<evidence type="ECO:0000313" key="14">
    <source>
        <dbReference type="Proteomes" id="UP000284006"/>
    </source>
</evidence>
<keyword evidence="9" id="KW-0460">Magnesium</keyword>
<evidence type="ECO:0000256" key="7">
    <source>
        <dbReference type="ARBA" id="ARBA00022777"/>
    </source>
</evidence>
<dbReference type="PANTHER" id="PTHR11817">
    <property type="entry name" value="PYRUVATE KINASE"/>
    <property type="match status" value="1"/>
</dbReference>
<gene>
    <name evidence="13" type="ORF">D3872_10500</name>
</gene>
<keyword evidence="4" id="KW-0808">Transferase</keyword>
<evidence type="ECO:0000256" key="9">
    <source>
        <dbReference type="ARBA" id="ARBA00022842"/>
    </source>
</evidence>
<keyword evidence="11 13" id="KW-0670">Pyruvate</keyword>
<protein>
    <recommendedName>
        <fullName evidence="3">pyruvate kinase</fullName>
        <ecNumber evidence="3">2.7.1.40</ecNumber>
    </recommendedName>
</protein>
<dbReference type="GO" id="GO:0000287">
    <property type="term" value="F:magnesium ion binding"/>
    <property type="evidence" value="ECO:0007669"/>
    <property type="project" value="InterPro"/>
</dbReference>
<evidence type="ECO:0000256" key="5">
    <source>
        <dbReference type="ARBA" id="ARBA00022723"/>
    </source>
</evidence>